<feature type="region of interest" description="Disordered" evidence="1">
    <location>
        <begin position="198"/>
        <end position="218"/>
    </location>
</feature>
<gene>
    <name evidence="2" type="ORF">URODEC1_LOCUS63442</name>
</gene>
<evidence type="ECO:0000256" key="1">
    <source>
        <dbReference type="SAM" id="MobiDB-lite"/>
    </source>
</evidence>
<organism evidence="2 3">
    <name type="scientific">Urochloa decumbens</name>
    <dbReference type="NCBI Taxonomy" id="240449"/>
    <lineage>
        <taxon>Eukaryota</taxon>
        <taxon>Viridiplantae</taxon>
        <taxon>Streptophyta</taxon>
        <taxon>Embryophyta</taxon>
        <taxon>Tracheophyta</taxon>
        <taxon>Spermatophyta</taxon>
        <taxon>Magnoliopsida</taxon>
        <taxon>Liliopsida</taxon>
        <taxon>Poales</taxon>
        <taxon>Poaceae</taxon>
        <taxon>PACMAD clade</taxon>
        <taxon>Panicoideae</taxon>
        <taxon>Panicodae</taxon>
        <taxon>Paniceae</taxon>
        <taxon>Melinidinae</taxon>
        <taxon>Urochloa</taxon>
    </lineage>
</organism>
<dbReference type="AlphaFoldDB" id="A0ABC9BBT0"/>
<evidence type="ECO:0000313" key="3">
    <source>
        <dbReference type="Proteomes" id="UP001497457"/>
    </source>
</evidence>
<reference evidence="3" key="1">
    <citation type="submission" date="2024-06" db="EMBL/GenBank/DDBJ databases">
        <authorList>
            <person name="Ryan C."/>
        </authorList>
    </citation>
    <scope>NUCLEOTIDE SEQUENCE [LARGE SCALE GENOMIC DNA]</scope>
</reference>
<accession>A0ABC9BBT0</accession>
<dbReference type="Proteomes" id="UP001497457">
    <property type="component" value="Chromosome 25rd"/>
</dbReference>
<dbReference type="PANTHER" id="PTHR33063">
    <property type="entry name" value="OS02G0583500 PROTEIN"/>
    <property type="match status" value="1"/>
</dbReference>
<dbReference type="EMBL" id="OZ075135">
    <property type="protein sequence ID" value="CAL4997563.1"/>
    <property type="molecule type" value="Genomic_DNA"/>
</dbReference>
<protein>
    <submittedName>
        <fullName evidence="2">Uncharacterized protein</fullName>
    </submittedName>
</protein>
<dbReference type="PANTHER" id="PTHR33063:SF18">
    <property type="entry name" value="RECF_RECN_SMC N-TERMINAL DOMAIN-CONTAINING PROTEIN"/>
    <property type="match status" value="1"/>
</dbReference>
<keyword evidence="3" id="KW-1185">Reference proteome</keyword>
<reference evidence="2 3" key="2">
    <citation type="submission" date="2024-10" db="EMBL/GenBank/DDBJ databases">
        <authorList>
            <person name="Ryan C."/>
        </authorList>
    </citation>
    <scope>NUCLEOTIDE SEQUENCE [LARGE SCALE GENOMIC DNA]</scope>
</reference>
<name>A0ABC9BBT0_9POAL</name>
<sequence length="239" mass="26704">MAPTTTHTKSKKCTAQPDVSVPASDIPEPPSPATIEDDGAHASNEGNAILQSTNITRDECNNEMAHEEVPWNRGTNMGHSLQRITRSRRGKLLIIIPEGHIRPLTAVIAVKYATECNIAVRGDDEMEAQLTSPPGEGEEPNSTTEVVAAVLEDNTKKNMFLQNVGIKTARPRSTLQKVQAQLKVKKLANVDFHAKVDDLEKKAKETEQERIKDKEEMKKEQDEFEARLEWRFHQHLPAD</sequence>
<evidence type="ECO:0000313" key="2">
    <source>
        <dbReference type="EMBL" id="CAL4997563.1"/>
    </source>
</evidence>
<feature type="region of interest" description="Disordered" evidence="1">
    <location>
        <begin position="1"/>
        <end position="41"/>
    </location>
</feature>
<proteinExistence type="predicted"/>